<feature type="transmembrane region" description="Helical" evidence="1">
    <location>
        <begin position="46"/>
        <end position="65"/>
    </location>
</feature>
<keyword evidence="1" id="KW-0812">Transmembrane</keyword>
<proteinExistence type="predicted"/>
<evidence type="ECO:0000313" key="2">
    <source>
        <dbReference type="EMBL" id="XCG52365.1"/>
    </source>
</evidence>
<dbReference type="EMBL" id="CP159256">
    <property type="protein sequence ID" value="XCG52365.1"/>
    <property type="molecule type" value="Genomic_DNA"/>
</dbReference>
<evidence type="ECO:0000256" key="1">
    <source>
        <dbReference type="SAM" id="Phobius"/>
    </source>
</evidence>
<keyword evidence="1" id="KW-1133">Transmembrane helix</keyword>
<geneLocation type="plasmid" evidence="2">
    <name>pMk2240A</name>
</geneLocation>
<gene>
    <name evidence="2" type="ORF">ABVK50_29860</name>
</gene>
<dbReference type="RefSeq" id="WP_353646570.1">
    <property type="nucleotide sequence ID" value="NZ_CP159256.1"/>
</dbReference>
<keyword evidence="1" id="KW-0472">Membrane</keyword>
<reference evidence="2" key="1">
    <citation type="submission" date="2024-06" db="EMBL/GenBank/DDBJ databases">
        <title>Mesorhizobium karijinii sp. nov., a symbiont of the iconic Swainsona formosa from arid Australia.</title>
        <authorList>
            <person name="Hill Y.J."/>
            <person name="Watkin E.L.J."/>
            <person name="O'Hara G.W."/>
            <person name="Terpolilli J."/>
            <person name="Tye M.L."/>
            <person name="Kohlmeier M.G."/>
        </authorList>
    </citation>
    <scope>NUCLEOTIDE SEQUENCE</scope>
    <source>
        <strain evidence="2">WSM2240</strain>
        <plasmid evidence="2">pMk2240A</plasmid>
    </source>
</reference>
<organism evidence="2">
    <name type="scientific">Mesorhizobium sp. WSM2240</name>
    <dbReference type="NCBI Taxonomy" id="3228851"/>
    <lineage>
        <taxon>Bacteria</taxon>
        <taxon>Pseudomonadati</taxon>
        <taxon>Pseudomonadota</taxon>
        <taxon>Alphaproteobacteria</taxon>
        <taxon>Hyphomicrobiales</taxon>
        <taxon>Phyllobacteriaceae</taxon>
        <taxon>Mesorhizobium</taxon>
    </lineage>
</organism>
<sequence length="66" mass="6755">MDSQHVLIVVAAVTALSGATATILTLTVDASKRPLIQSLVEGLMRIALLGAATLVSLAADGVQIWV</sequence>
<feature type="transmembrane region" description="Helical" evidence="1">
    <location>
        <begin position="6"/>
        <end position="26"/>
    </location>
</feature>
<keyword evidence="2" id="KW-0614">Plasmid</keyword>
<accession>A0AAU8D0U6</accession>
<name>A0AAU8D0U6_9HYPH</name>
<dbReference type="AlphaFoldDB" id="A0AAU8D0U6"/>
<protein>
    <submittedName>
        <fullName evidence="2">Uncharacterized protein</fullName>
    </submittedName>
</protein>